<evidence type="ECO:0000313" key="3">
    <source>
        <dbReference type="Proteomes" id="UP000233766"/>
    </source>
</evidence>
<dbReference type="AlphaFoldDB" id="A0A2N3V8G7"/>
<comment type="caution">
    <text evidence="2">The sequence shown here is derived from an EMBL/GenBank/DDBJ whole genome shotgun (WGS) entry which is preliminary data.</text>
</comment>
<accession>A0A2N3V8G7</accession>
<organism evidence="2 3">
    <name type="scientific">Nocardia fluminea</name>
    <dbReference type="NCBI Taxonomy" id="134984"/>
    <lineage>
        <taxon>Bacteria</taxon>
        <taxon>Bacillati</taxon>
        <taxon>Actinomycetota</taxon>
        <taxon>Actinomycetes</taxon>
        <taxon>Mycobacteriales</taxon>
        <taxon>Nocardiaceae</taxon>
        <taxon>Nocardia</taxon>
    </lineage>
</organism>
<dbReference type="InterPro" id="IPR045676">
    <property type="entry name" value="DUF6194"/>
</dbReference>
<dbReference type="Pfam" id="PF19694">
    <property type="entry name" value="DUF6194"/>
    <property type="match status" value="1"/>
</dbReference>
<evidence type="ECO:0000313" key="2">
    <source>
        <dbReference type="EMBL" id="PKV77937.1"/>
    </source>
</evidence>
<name>A0A2N3V8G7_9NOCA</name>
<feature type="domain" description="DUF6194" evidence="1">
    <location>
        <begin position="1"/>
        <end position="143"/>
    </location>
</feature>
<protein>
    <recommendedName>
        <fullName evidence="1">DUF6194 domain-containing protein</fullName>
    </recommendedName>
</protein>
<evidence type="ECO:0000259" key="1">
    <source>
        <dbReference type="Pfam" id="PF19694"/>
    </source>
</evidence>
<gene>
    <name evidence="2" type="ORF">ATK86_2291</name>
</gene>
<sequence>MTIEEITDYVTGLGGVLVLRPTEGSEAPEISWGDTFFYYAPDGVVPAGQPFATIVTKDYPGDETSGLNRPGSFRVNIAVSKKTFAEAGAATDASIEDTVVAHPVYAAANWLAVVNPATATEATVRELLREAHDRARTRSERRATE</sequence>
<dbReference type="Proteomes" id="UP000233766">
    <property type="component" value="Unassembled WGS sequence"/>
</dbReference>
<proteinExistence type="predicted"/>
<dbReference type="EMBL" id="PJMW01000002">
    <property type="protein sequence ID" value="PKV77937.1"/>
    <property type="molecule type" value="Genomic_DNA"/>
</dbReference>
<dbReference type="OrthoDB" id="9783727at2"/>
<reference evidence="2 3" key="1">
    <citation type="submission" date="2017-12" db="EMBL/GenBank/DDBJ databases">
        <title>Sequencing the genomes of 1000 Actinobacteria strains.</title>
        <authorList>
            <person name="Klenk H.-P."/>
        </authorList>
    </citation>
    <scope>NUCLEOTIDE SEQUENCE [LARGE SCALE GENOMIC DNA]</scope>
    <source>
        <strain evidence="2 3">DSM 44489</strain>
    </source>
</reference>
<dbReference type="RefSeq" id="WP_101464478.1">
    <property type="nucleotide sequence ID" value="NZ_PJMW01000002.1"/>
</dbReference>
<keyword evidence="3" id="KW-1185">Reference proteome</keyword>